<dbReference type="AlphaFoldDB" id="A0A329MU11"/>
<keyword evidence="1" id="KW-0812">Transmembrane</keyword>
<accession>A0A329MU11</accession>
<evidence type="ECO:0000313" key="2">
    <source>
        <dbReference type="EMBL" id="RAV22838.1"/>
    </source>
</evidence>
<keyword evidence="1" id="KW-0472">Membrane</keyword>
<keyword evidence="3" id="KW-1185">Reference proteome</keyword>
<gene>
    <name evidence="2" type="ORF">DQG23_01125</name>
</gene>
<proteinExistence type="predicted"/>
<feature type="transmembrane region" description="Helical" evidence="1">
    <location>
        <begin position="15"/>
        <end position="41"/>
    </location>
</feature>
<evidence type="ECO:0000313" key="3">
    <source>
        <dbReference type="Proteomes" id="UP000250369"/>
    </source>
</evidence>
<protein>
    <submittedName>
        <fullName evidence="2">Uncharacterized protein</fullName>
    </submittedName>
</protein>
<name>A0A329MU11_9BACL</name>
<reference evidence="2 3" key="1">
    <citation type="journal article" date="2009" name="Int. J. Syst. Evol. Microbiol.">
        <title>Paenibacillus contaminans sp. nov., isolated from a contaminated laboratory plate.</title>
        <authorList>
            <person name="Chou J.H."/>
            <person name="Lee J.H."/>
            <person name="Lin M.C."/>
            <person name="Chang P.S."/>
            <person name="Arun A.B."/>
            <person name="Young C.C."/>
            <person name="Chen W.M."/>
        </authorList>
    </citation>
    <scope>NUCLEOTIDE SEQUENCE [LARGE SCALE GENOMIC DNA]</scope>
    <source>
        <strain evidence="2 3">CKOBP-6</strain>
    </source>
</reference>
<feature type="transmembrane region" description="Helical" evidence="1">
    <location>
        <begin position="53"/>
        <end position="71"/>
    </location>
</feature>
<keyword evidence="1" id="KW-1133">Transmembrane helix</keyword>
<organism evidence="2 3">
    <name type="scientific">Paenibacillus contaminans</name>
    <dbReference type="NCBI Taxonomy" id="450362"/>
    <lineage>
        <taxon>Bacteria</taxon>
        <taxon>Bacillati</taxon>
        <taxon>Bacillota</taxon>
        <taxon>Bacilli</taxon>
        <taxon>Bacillales</taxon>
        <taxon>Paenibacillaceae</taxon>
        <taxon>Paenibacillus</taxon>
    </lineage>
</organism>
<sequence length="145" mass="15988">MWECMAISGKAGEAAMIFIVSVGILMILIVAVACLAFYQSAIAAGKRASKTRFIMIAGALSIVIGIVFYYGPLHDPLNKREGVRLIKAHYRELACEDVSIVSSSHQTHFATGKKMYDFFVYHVKACGAVQNYHYDVLADKLYATD</sequence>
<comment type="caution">
    <text evidence="2">The sequence shown here is derived from an EMBL/GenBank/DDBJ whole genome shotgun (WGS) entry which is preliminary data.</text>
</comment>
<dbReference type="EMBL" id="QMFB01000001">
    <property type="protein sequence ID" value="RAV22838.1"/>
    <property type="molecule type" value="Genomic_DNA"/>
</dbReference>
<evidence type="ECO:0000256" key="1">
    <source>
        <dbReference type="SAM" id="Phobius"/>
    </source>
</evidence>
<dbReference type="Proteomes" id="UP000250369">
    <property type="component" value="Unassembled WGS sequence"/>
</dbReference>